<evidence type="ECO:0000313" key="4">
    <source>
        <dbReference type="Proteomes" id="UP000266691"/>
    </source>
</evidence>
<evidence type="ECO:0000313" key="2">
    <source>
        <dbReference type="EMBL" id="RIV45967.1"/>
    </source>
</evidence>
<dbReference type="PANTHER" id="PTHR40459">
    <property type="entry name" value="CONSERVED HYPOTHETICAL ALANINE AND LEUCINE RICH PROTEIN"/>
    <property type="match status" value="1"/>
</dbReference>
<dbReference type="SUPFAM" id="SSF51735">
    <property type="entry name" value="NAD(P)-binding Rossmann-fold domains"/>
    <property type="match status" value="1"/>
</dbReference>
<dbReference type="PANTHER" id="PTHR40459:SF1">
    <property type="entry name" value="CONSERVED HYPOTHETICAL ALANINE AND LEUCINE RICH PROTEIN"/>
    <property type="match status" value="1"/>
</dbReference>
<dbReference type="Proteomes" id="UP000321621">
    <property type="component" value="Unassembled WGS sequence"/>
</dbReference>
<dbReference type="Pfam" id="PF10728">
    <property type="entry name" value="DUF2520"/>
    <property type="match status" value="1"/>
</dbReference>
<dbReference type="InterPro" id="IPR018931">
    <property type="entry name" value="DUF2520"/>
</dbReference>
<dbReference type="InterPro" id="IPR036291">
    <property type="entry name" value="NAD(P)-bd_dom_sf"/>
</dbReference>
<dbReference type="InterPro" id="IPR008927">
    <property type="entry name" value="6-PGluconate_DH-like_C_sf"/>
</dbReference>
<evidence type="ECO:0000313" key="5">
    <source>
        <dbReference type="Proteomes" id="UP000321621"/>
    </source>
</evidence>
<comment type="caution">
    <text evidence="2">The sequence shown here is derived from an EMBL/GenBank/DDBJ whole genome shotgun (WGS) entry which is preliminary data.</text>
</comment>
<dbReference type="EMBL" id="VNWK01000013">
    <property type="protein sequence ID" value="TXJ98731.1"/>
    <property type="molecule type" value="Genomic_DNA"/>
</dbReference>
<dbReference type="AlphaFoldDB" id="A0A3A1NM54"/>
<keyword evidence="5" id="KW-1185">Reference proteome</keyword>
<protein>
    <submittedName>
        <fullName evidence="2">DUF2520 domain-containing protein</fullName>
    </submittedName>
</protein>
<dbReference type="InterPro" id="IPR037108">
    <property type="entry name" value="TM1727-like_C_sf"/>
</dbReference>
<dbReference type="OrthoDB" id="9810755at2"/>
<dbReference type="Proteomes" id="UP000266691">
    <property type="component" value="Unassembled WGS sequence"/>
</dbReference>
<dbReference type="EMBL" id="QXFI01000013">
    <property type="protein sequence ID" value="RIV45967.1"/>
    <property type="molecule type" value="Genomic_DNA"/>
</dbReference>
<evidence type="ECO:0000313" key="3">
    <source>
        <dbReference type="EMBL" id="TXJ98731.1"/>
    </source>
</evidence>
<evidence type="ECO:0000259" key="1">
    <source>
        <dbReference type="Pfam" id="PF10728"/>
    </source>
</evidence>
<proteinExistence type="predicted"/>
<organism evidence="2 4">
    <name type="scientific">Flagellimonas pelagia</name>
    <dbReference type="NCBI Taxonomy" id="2306998"/>
    <lineage>
        <taxon>Bacteria</taxon>
        <taxon>Pseudomonadati</taxon>
        <taxon>Bacteroidota</taxon>
        <taxon>Flavobacteriia</taxon>
        <taxon>Flavobacteriales</taxon>
        <taxon>Flavobacteriaceae</taxon>
        <taxon>Flagellimonas</taxon>
    </lineage>
</organism>
<dbReference type="Gene3D" id="1.10.1040.20">
    <property type="entry name" value="ProC-like, C-terminal domain"/>
    <property type="match status" value="1"/>
</dbReference>
<dbReference type="SUPFAM" id="SSF48179">
    <property type="entry name" value="6-phosphogluconate dehydrogenase C-terminal domain-like"/>
    <property type="match status" value="1"/>
</dbReference>
<dbReference type="RefSeq" id="WP_119646453.1">
    <property type="nucleotide sequence ID" value="NZ_QXFI01000013.1"/>
</dbReference>
<dbReference type="Gene3D" id="3.40.50.720">
    <property type="entry name" value="NAD(P)-binding Rossmann-like Domain"/>
    <property type="match status" value="1"/>
</dbReference>
<feature type="domain" description="DUF2520" evidence="1">
    <location>
        <begin position="121"/>
        <end position="244"/>
    </location>
</feature>
<reference evidence="2 4" key="1">
    <citation type="submission" date="2018-08" db="EMBL/GenBank/DDBJ databases">
        <title>Proposal of Muricauda 72 sp.nov. and Muricauda NH166 sp.nov., isolated from seawater.</title>
        <authorList>
            <person name="Cheng H."/>
            <person name="Wu Y.-H."/>
            <person name="Guo L.-L."/>
            <person name="Xu X.-W."/>
        </authorList>
    </citation>
    <scope>NUCLEOTIDE SEQUENCE [LARGE SCALE GENOMIC DNA]</scope>
    <source>
        <strain evidence="2 4">72</strain>
    </source>
</reference>
<gene>
    <name evidence="2" type="ORF">D2V05_05180</name>
    <name evidence="3" type="ORF">FQ017_05145</name>
</gene>
<name>A0A3A1NM54_9FLAO</name>
<reference evidence="3 5" key="2">
    <citation type="submission" date="2019-07" db="EMBL/GenBank/DDBJ databases">
        <title>Draft genome of two Muricauda strains isolated from deep sea.</title>
        <authorList>
            <person name="Sun C."/>
        </authorList>
    </citation>
    <scope>NUCLEOTIDE SEQUENCE [LARGE SCALE GENOMIC DNA]</scope>
    <source>
        <strain evidence="3 5">72</strain>
    </source>
</reference>
<sequence>MLNVVLLGTGNLARHLFLAISRSDRAQIVQVVGRNLNDLSWFSHHTAVSNDFNDVFDANVYLIAVKDDAIAGVSKCLTNKSGIVAHTSGATDMDVLIPENKGVFYPLQSFTKGRELDFKNIPICVEAKKESSLQVLKQLADSISSNVQEIDSDQRRKLHLAAVFVSNFTNYLYGVGQEICSEEGLSFDLLKPLILETAKKVQTFAPREAQTGPARRNDVLSMQNHLNLLKNEKHIALYKLLSDTIKEVYEEKL</sequence>
<accession>A0A3A1NM54</accession>